<evidence type="ECO:0000313" key="3">
    <source>
        <dbReference type="Proteomes" id="UP000183299"/>
    </source>
</evidence>
<keyword evidence="3" id="KW-1185">Reference proteome</keyword>
<evidence type="ECO:0000259" key="1">
    <source>
        <dbReference type="PROSITE" id="PS50206"/>
    </source>
</evidence>
<accession>A0A1I3PTW7</accession>
<organism evidence="2 3">
    <name type="scientific">Celeribacter halophilus</name>
    <dbReference type="NCBI Taxonomy" id="576117"/>
    <lineage>
        <taxon>Bacteria</taxon>
        <taxon>Pseudomonadati</taxon>
        <taxon>Pseudomonadota</taxon>
        <taxon>Alphaproteobacteria</taxon>
        <taxon>Rhodobacterales</taxon>
        <taxon>Roseobacteraceae</taxon>
        <taxon>Celeribacter</taxon>
    </lineage>
</organism>
<dbReference type="InterPro" id="IPR050229">
    <property type="entry name" value="GlpE_sulfurtransferase"/>
</dbReference>
<dbReference type="GO" id="GO:0016740">
    <property type="term" value="F:transferase activity"/>
    <property type="evidence" value="ECO:0007669"/>
    <property type="project" value="UniProtKB-KW"/>
</dbReference>
<name>A0A1I3PTW7_9RHOB</name>
<dbReference type="AlphaFoldDB" id="A0A1I3PTW7"/>
<dbReference type="PROSITE" id="PS50206">
    <property type="entry name" value="RHODANESE_3"/>
    <property type="match status" value="1"/>
</dbReference>
<protein>
    <submittedName>
        <fullName evidence="2">Rhodanese-related sulfurtransferase</fullName>
    </submittedName>
</protein>
<dbReference type="Pfam" id="PF00581">
    <property type="entry name" value="Rhodanese"/>
    <property type="match status" value="1"/>
</dbReference>
<dbReference type="RefSeq" id="WP_066607497.1">
    <property type="nucleotide sequence ID" value="NZ_FORY01000003.1"/>
</dbReference>
<dbReference type="InterPro" id="IPR036873">
    <property type="entry name" value="Rhodanese-like_dom_sf"/>
</dbReference>
<dbReference type="EMBL" id="FORY01000003">
    <property type="protein sequence ID" value="SFJ24812.1"/>
    <property type="molecule type" value="Genomic_DNA"/>
</dbReference>
<feature type="domain" description="Rhodanese" evidence="1">
    <location>
        <begin position="22"/>
        <end position="119"/>
    </location>
</feature>
<evidence type="ECO:0000313" key="2">
    <source>
        <dbReference type="EMBL" id="SFJ24812.1"/>
    </source>
</evidence>
<proteinExistence type="predicted"/>
<dbReference type="GeneID" id="98664167"/>
<reference evidence="2 3" key="1">
    <citation type="submission" date="2016-10" db="EMBL/GenBank/DDBJ databases">
        <authorList>
            <person name="de Groot N.N."/>
        </authorList>
    </citation>
    <scope>NUCLEOTIDE SEQUENCE [LARGE SCALE GENOMIC DNA]</scope>
    <source>
        <strain evidence="2 3">CGMCC 1.8891</strain>
    </source>
</reference>
<gene>
    <name evidence="2" type="ORF">SAMN04488138_10363</name>
</gene>
<dbReference type="PANTHER" id="PTHR43031">
    <property type="entry name" value="FAD-DEPENDENT OXIDOREDUCTASE"/>
    <property type="match status" value="1"/>
</dbReference>
<dbReference type="Gene3D" id="3.40.250.10">
    <property type="entry name" value="Rhodanese-like domain"/>
    <property type="match status" value="1"/>
</dbReference>
<sequence>MFGLFGGGAPKISVEEVKDGMSKGTVVLVDLRDQMELHMSGTAKGALHVPFQELKVKCDPNSPACLPEFKDTATTKVLYCASGARSSGGVRLLKSLGHKDVQNLGGLHDWISGGGEVRNV</sequence>
<dbReference type="SMART" id="SM00450">
    <property type="entry name" value="RHOD"/>
    <property type="match status" value="1"/>
</dbReference>
<dbReference type="PANTHER" id="PTHR43031:SF16">
    <property type="entry name" value="OXIDOREDUCTASE"/>
    <property type="match status" value="1"/>
</dbReference>
<dbReference type="InterPro" id="IPR001763">
    <property type="entry name" value="Rhodanese-like_dom"/>
</dbReference>
<dbReference type="SUPFAM" id="SSF52821">
    <property type="entry name" value="Rhodanese/Cell cycle control phosphatase"/>
    <property type="match status" value="1"/>
</dbReference>
<dbReference type="OrthoDB" id="9807812at2"/>
<keyword evidence="2" id="KW-0808">Transferase</keyword>
<dbReference type="STRING" id="576117.SAMN04488138_10363"/>
<dbReference type="Proteomes" id="UP000183299">
    <property type="component" value="Unassembled WGS sequence"/>
</dbReference>